<dbReference type="AlphaFoldDB" id="A0A1Y0I7F3"/>
<keyword evidence="2" id="KW-1133">Transmembrane helix</keyword>
<feature type="transmembrane region" description="Helical" evidence="2">
    <location>
        <begin position="490"/>
        <end position="512"/>
    </location>
</feature>
<name>A0A1Y0I7F3_9GAMM</name>
<keyword evidence="2" id="KW-0472">Membrane</keyword>
<keyword evidence="2" id="KW-0812">Transmembrane</keyword>
<dbReference type="OrthoDB" id="9795292at2"/>
<accession>A0A1Y0I7F3</accession>
<protein>
    <submittedName>
        <fullName evidence="3">Chain length determinant family protein</fullName>
    </submittedName>
</protein>
<reference evidence="3 4" key="1">
    <citation type="submission" date="2017-05" db="EMBL/GenBank/DDBJ databases">
        <title>Genomic insights into alkan degradation activity of Oleiphilus messinensis.</title>
        <authorList>
            <person name="Kozyavkin S.A."/>
            <person name="Slesarev A.I."/>
            <person name="Golyshin P.N."/>
            <person name="Korzhenkov A."/>
            <person name="Golyshina O.N."/>
            <person name="Toshchakov S.V."/>
        </authorList>
    </citation>
    <scope>NUCLEOTIDE SEQUENCE [LARGE SCALE GENOMIC DNA]</scope>
    <source>
        <strain evidence="3 4">ME102</strain>
    </source>
</reference>
<dbReference type="GO" id="GO:0005886">
    <property type="term" value="C:plasma membrane"/>
    <property type="evidence" value="ECO:0007669"/>
    <property type="project" value="TreeGrafter"/>
</dbReference>
<proteinExistence type="predicted"/>
<dbReference type="Proteomes" id="UP000196027">
    <property type="component" value="Chromosome"/>
</dbReference>
<evidence type="ECO:0000256" key="1">
    <source>
        <dbReference type="SAM" id="Coils"/>
    </source>
</evidence>
<dbReference type="KEGG" id="ome:OLMES_2087"/>
<organism evidence="3 4">
    <name type="scientific">Oleiphilus messinensis</name>
    <dbReference type="NCBI Taxonomy" id="141451"/>
    <lineage>
        <taxon>Bacteria</taxon>
        <taxon>Pseudomonadati</taxon>
        <taxon>Pseudomonadota</taxon>
        <taxon>Gammaproteobacteria</taxon>
        <taxon>Oceanospirillales</taxon>
        <taxon>Oleiphilaceae</taxon>
        <taxon>Oleiphilus</taxon>
    </lineage>
</organism>
<keyword evidence="4" id="KW-1185">Reference proteome</keyword>
<feature type="transmembrane region" description="Helical" evidence="2">
    <location>
        <begin position="430"/>
        <end position="453"/>
    </location>
</feature>
<dbReference type="PANTHER" id="PTHR32309">
    <property type="entry name" value="TYROSINE-PROTEIN KINASE"/>
    <property type="match status" value="1"/>
</dbReference>
<dbReference type="EMBL" id="CP021425">
    <property type="protein sequence ID" value="ARU56160.1"/>
    <property type="molecule type" value="Genomic_DNA"/>
</dbReference>
<dbReference type="RefSeq" id="WP_087461182.1">
    <property type="nucleotide sequence ID" value="NZ_CP021425.1"/>
</dbReference>
<dbReference type="NCBIfam" id="TIGR03007">
    <property type="entry name" value="pepcterm_ChnLen"/>
    <property type="match status" value="1"/>
</dbReference>
<feature type="coiled-coil region" evidence="1">
    <location>
        <begin position="161"/>
        <end position="361"/>
    </location>
</feature>
<dbReference type="InterPro" id="IPR050445">
    <property type="entry name" value="Bact_polysacc_biosynth/exp"/>
</dbReference>
<dbReference type="InterPro" id="IPR014345">
    <property type="entry name" value="XrtA_polysacc_chain"/>
</dbReference>
<dbReference type="GO" id="GO:0004713">
    <property type="term" value="F:protein tyrosine kinase activity"/>
    <property type="evidence" value="ECO:0007669"/>
    <property type="project" value="TreeGrafter"/>
</dbReference>
<evidence type="ECO:0000313" key="4">
    <source>
        <dbReference type="Proteomes" id="UP000196027"/>
    </source>
</evidence>
<keyword evidence="1" id="KW-0175">Coiled coil</keyword>
<sequence>MQDVIDQIFVYLKGIWLKRIFIVLAIWAICPLGWYAVWKMPDQYASKAQVYVDTQSLLRPLLRGLTVQPNTDYQIRLIVKTLMTRPNLEKIARLSDLDVMTENDAEFQSALDTLKSNLKIGAANRENIFTLSYDSKSPQEAKNVVQSALDVFIENTLGETRSEADTAEQFLDRQIKEYENRLLNGEKKLTEFKQKYANNIGANVSSYYSTLSQHKSRLDEAQLQLREVNSRLASAQRQLEGEEPSFGLVQPKAQQTQISTQFDARIEQLRKQLDDLSLKYTERHPNVMELTKRIEDLEVQRAAEVAEIQKAMPANTHDETLDKNPVYQQMKINVNRLENEKASLQVRVRDYEEKVRQIEDKIHLIPEIESKLVGLNRDYEITKQKYNELLSRREQARLSQSADLTADDIQFKIIEPPRVPLHPTGPNRKLLLSIVTVFSIAAGTGLALLFSLINPTVMSGSQLTKLTNYPVFGTVSVLDNVSGRTAATNWMNLVFFGALGLALTTYAVLLFLQIKYFS</sequence>
<dbReference type="PANTHER" id="PTHR32309:SF13">
    <property type="entry name" value="FERRIC ENTEROBACTIN TRANSPORT PROTEIN FEPE"/>
    <property type="match status" value="1"/>
</dbReference>
<evidence type="ECO:0000256" key="2">
    <source>
        <dbReference type="SAM" id="Phobius"/>
    </source>
</evidence>
<gene>
    <name evidence="3" type="ORF">OLMES_2087</name>
</gene>
<evidence type="ECO:0000313" key="3">
    <source>
        <dbReference type="EMBL" id="ARU56160.1"/>
    </source>
</evidence>
<feature type="transmembrane region" description="Helical" evidence="2">
    <location>
        <begin position="20"/>
        <end position="38"/>
    </location>
</feature>